<dbReference type="Pfam" id="PF00472">
    <property type="entry name" value="RF-1"/>
    <property type="match status" value="1"/>
</dbReference>
<evidence type="ECO:0000256" key="2">
    <source>
        <dbReference type="SAM" id="MobiDB-lite"/>
    </source>
</evidence>
<dbReference type="Proteomes" id="UP000635885">
    <property type="component" value="Unassembled WGS sequence"/>
</dbReference>
<comment type="caution">
    <text evidence="4">The sequence shown here is derived from an EMBL/GenBank/DDBJ whole genome shotgun (WGS) entry which is preliminary data.</text>
</comment>
<accession>A0ABQ1MW04</accession>
<proteinExistence type="inferred from homology"/>
<comment type="similarity">
    <text evidence="1">Belongs to the prokaryotic/mitochondrial release factor family.</text>
</comment>
<dbReference type="NCBIfam" id="NF006718">
    <property type="entry name" value="PRK09256.1"/>
    <property type="match status" value="1"/>
</dbReference>
<dbReference type="PANTHER" id="PTHR47814">
    <property type="entry name" value="PEPTIDYL-TRNA HYDROLASE ARFB"/>
    <property type="match status" value="1"/>
</dbReference>
<keyword evidence="4" id="KW-0378">Hydrolase</keyword>
<dbReference type="GO" id="GO:0016787">
    <property type="term" value="F:hydrolase activity"/>
    <property type="evidence" value="ECO:0007669"/>
    <property type="project" value="UniProtKB-KW"/>
</dbReference>
<dbReference type="PROSITE" id="PS00745">
    <property type="entry name" value="RF_PROK_I"/>
    <property type="match status" value="1"/>
</dbReference>
<keyword evidence="5" id="KW-1185">Reference proteome</keyword>
<dbReference type="Gene3D" id="3.30.160.20">
    <property type="match status" value="1"/>
</dbReference>
<sequence>MNFKEERLRINMHINKKIKSRLFDSEFEIQASRSGGPGGQNVNKVNSKIQLFFDVHNSQVLSEEEKSILLSKWENKLDNEGKIMFQSQEKRSQLQNKELAIRKFYDALLKAFEKKKIRKATKPSKGAIESRIKAKKVNAQKKQNRGNVDW</sequence>
<evidence type="ECO:0000313" key="5">
    <source>
        <dbReference type="Proteomes" id="UP000635885"/>
    </source>
</evidence>
<feature type="region of interest" description="Disordered" evidence="2">
    <location>
        <begin position="122"/>
        <end position="150"/>
    </location>
</feature>
<dbReference type="InterPro" id="IPR000352">
    <property type="entry name" value="Pep_chain_release_fac_I"/>
</dbReference>
<gene>
    <name evidence="4" type="ORF">GCM10010993_28250</name>
</gene>
<name>A0ABQ1MW04_9BACT</name>
<dbReference type="SUPFAM" id="SSF75620">
    <property type="entry name" value="Release factor"/>
    <property type="match status" value="1"/>
</dbReference>
<organism evidence="4 5">
    <name type="scientific">Belliella aquatica</name>
    <dbReference type="NCBI Taxonomy" id="1323734"/>
    <lineage>
        <taxon>Bacteria</taxon>
        <taxon>Pseudomonadati</taxon>
        <taxon>Bacteroidota</taxon>
        <taxon>Cytophagia</taxon>
        <taxon>Cytophagales</taxon>
        <taxon>Cyclobacteriaceae</taxon>
        <taxon>Belliella</taxon>
    </lineage>
</organism>
<protein>
    <submittedName>
        <fullName evidence="4">Aminoacyl-tRNA hydrolase</fullName>
    </submittedName>
</protein>
<dbReference type="EMBL" id="BMFD01000011">
    <property type="protein sequence ID" value="GGC48109.1"/>
    <property type="molecule type" value="Genomic_DNA"/>
</dbReference>
<dbReference type="PANTHER" id="PTHR47814:SF1">
    <property type="entry name" value="PEPTIDYL-TRNA HYDROLASE ARFB"/>
    <property type="match status" value="1"/>
</dbReference>
<dbReference type="InterPro" id="IPR045853">
    <property type="entry name" value="Pep_chain_release_fac_I_sf"/>
</dbReference>
<reference evidence="5" key="1">
    <citation type="journal article" date="2019" name="Int. J. Syst. Evol. Microbiol.">
        <title>The Global Catalogue of Microorganisms (GCM) 10K type strain sequencing project: providing services to taxonomists for standard genome sequencing and annotation.</title>
        <authorList>
            <consortium name="The Broad Institute Genomics Platform"/>
            <consortium name="The Broad Institute Genome Sequencing Center for Infectious Disease"/>
            <person name="Wu L."/>
            <person name="Ma J."/>
        </authorList>
    </citation>
    <scope>NUCLEOTIDE SEQUENCE [LARGE SCALE GENOMIC DNA]</scope>
    <source>
        <strain evidence="5">CGMCC 1.12479</strain>
    </source>
</reference>
<evidence type="ECO:0000259" key="3">
    <source>
        <dbReference type="PROSITE" id="PS00745"/>
    </source>
</evidence>
<feature type="compositionally biased region" description="Basic residues" evidence="2">
    <location>
        <begin position="133"/>
        <end position="144"/>
    </location>
</feature>
<feature type="domain" description="Prokaryotic-type class I peptide chain release factors" evidence="3">
    <location>
        <begin position="33"/>
        <end position="49"/>
    </location>
</feature>
<evidence type="ECO:0000256" key="1">
    <source>
        <dbReference type="ARBA" id="ARBA00010835"/>
    </source>
</evidence>
<evidence type="ECO:0000313" key="4">
    <source>
        <dbReference type="EMBL" id="GGC48109.1"/>
    </source>
</evidence>